<sequence length="412" mass="47853">MKALLNISKPSILLLIVLVLASCTKTNWTENYREKEKSPFGTYIIHNEANELFKNQEIVTLKENFYDYLYFNYEVTGADFGSYICIKNSASKLTEDGVTDLLSFVYDGNSAFLSLNYFSDSLLEQLEITTNNLDKDVYLVEDLKALKGEFYLENNTFEKDTFNFDRNIRKHYFVTYNEDKTIVLGSAKIDGEKVPNFMKIYHGKGAIYVHSNPVVFTNYFMLSGKEKYAENVLSYVPSATVFWDPQIKRSEYSNESDEDNTSVFKFFLQHKTLTWFLFVSLAGVLLFMLFNARRKQRAIPIIHPLENTTVAFTQTISSLYLKEQDHKNLVTKKIGFFLEKVRTKYLLNTTNLNKEFIHNLAAKSGNNLQNTKYLINTIITLHKRSECTQEELLVLHKMIDNFFKKQDDGNTK</sequence>
<keyword evidence="1" id="KW-0472">Membrane</keyword>
<feature type="transmembrane region" description="Helical" evidence="1">
    <location>
        <begin position="273"/>
        <end position="292"/>
    </location>
</feature>
<accession>A0A1B8U1S6</accession>
<dbReference type="Proteomes" id="UP000092584">
    <property type="component" value="Unassembled WGS sequence"/>
</dbReference>
<dbReference type="PROSITE" id="PS51257">
    <property type="entry name" value="PROKAR_LIPOPROTEIN"/>
    <property type="match status" value="1"/>
</dbReference>
<organism evidence="2 3">
    <name type="scientific">Polaribacter vadi</name>
    <dbReference type="NCBI Taxonomy" id="1774273"/>
    <lineage>
        <taxon>Bacteria</taxon>
        <taxon>Pseudomonadati</taxon>
        <taxon>Bacteroidota</taxon>
        <taxon>Flavobacteriia</taxon>
        <taxon>Flavobacteriales</taxon>
        <taxon>Flavobacteriaceae</taxon>
    </lineage>
</organism>
<evidence type="ECO:0000313" key="3">
    <source>
        <dbReference type="Proteomes" id="UP000092584"/>
    </source>
</evidence>
<protein>
    <recommendedName>
        <fullName evidence="4">DUF4350 domain-containing protein</fullName>
    </recommendedName>
</protein>
<dbReference type="OrthoDB" id="1111222at2"/>
<evidence type="ECO:0000256" key="1">
    <source>
        <dbReference type="SAM" id="Phobius"/>
    </source>
</evidence>
<evidence type="ECO:0000313" key="2">
    <source>
        <dbReference type="EMBL" id="OBY65823.1"/>
    </source>
</evidence>
<dbReference type="KEGG" id="pob:LPB03_02900"/>
<dbReference type="AlphaFoldDB" id="A0A1B8U1S6"/>
<comment type="caution">
    <text evidence="2">The sequence shown here is derived from an EMBL/GenBank/DDBJ whole genome shotgun (WGS) entry which is preliminary data.</text>
</comment>
<keyword evidence="1" id="KW-1133">Transmembrane helix</keyword>
<name>A0A1B8U1S6_9FLAO</name>
<keyword evidence="1" id="KW-0812">Transmembrane</keyword>
<dbReference type="RefSeq" id="WP_065317965.1">
    <property type="nucleotide sequence ID" value="NZ_CP017477.1"/>
</dbReference>
<proteinExistence type="predicted"/>
<gene>
    <name evidence="2" type="ORF">LPB3_02180</name>
</gene>
<keyword evidence="3" id="KW-1185">Reference proteome</keyword>
<dbReference type="STRING" id="1774273.LPB03_02900"/>
<dbReference type="EMBL" id="LSFM01000013">
    <property type="protein sequence ID" value="OBY65823.1"/>
    <property type="molecule type" value="Genomic_DNA"/>
</dbReference>
<reference evidence="3" key="1">
    <citation type="submission" date="2016-02" db="EMBL/GenBank/DDBJ databases">
        <authorList>
            <person name="Shin S.-K."/>
            <person name="Yi H."/>
            <person name="Kim E."/>
        </authorList>
    </citation>
    <scope>NUCLEOTIDE SEQUENCE [LARGE SCALE GENOMIC DNA]</scope>
    <source>
        <strain evidence="3">LPB0003</strain>
    </source>
</reference>
<evidence type="ECO:0008006" key="4">
    <source>
        <dbReference type="Google" id="ProtNLM"/>
    </source>
</evidence>